<accession>A0A511X024</accession>
<dbReference type="STRING" id="442899.SAMN05720591_10419"/>
<organism evidence="1 2">
    <name type="scientific">Halolactibacillus alkaliphilus</name>
    <dbReference type="NCBI Taxonomy" id="442899"/>
    <lineage>
        <taxon>Bacteria</taxon>
        <taxon>Bacillati</taxon>
        <taxon>Bacillota</taxon>
        <taxon>Bacilli</taxon>
        <taxon>Bacillales</taxon>
        <taxon>Bacillaceae</taxon>
        <taxon>Halolactibacillus</taxon>
    </lineage>
</organism>
<dbReference type="RefSeq" id="WP_089799972.1">
    <property type="nucleotide sequence ID" value="NZ_BJYE01000006.1"/>
</dbReference>
<dbReference type="Proteomes" id="UP000321400">
    <property type="component" value="Unassembled WGS sequence"/>
</dbReference>
<protein>
    <recommendedName>
        <fullName evidence="3">Phosphate ABC transporter ATPase</fullName>
    </recommendedName>
</protein>
<dbReference type="OrthoDB" id="2551795at2"/>
<proteinExistence type="predicted"/>
<dbReference type="AlphaFoldDB" id="A0A511X024"/>
<name>A0A511X024_9BACI</name>
<comment type="caution">
    <text evidence="1">The sequence shown here is derived from an EMBL/GenBank/DDBJ whole genome shotgun (WGS) entry which is preliminary data.</text>
</comment>
<sequence>MILNIDKHDFSIIWDGVYYKALSDYPHINDWELKSIIDFVAYEKSHGRETEVVGPDSVLINKIKVALEGGNKYLNVRKPDFISECTSCQHKGCLTDYLCHVATKENAIKIIQCGSLLSARKVRNEPANLLMTEKRNAAKDPIDFFDYIMFSWGNCQAGDRLVMERTLGRMPTENDLSNGFKPGVRFYFKYDQLALHSGCTSDGYHALKIKDEVILEDYVDTIVIPNNYREEFSSIIPAALKDNVFYLNNDCNNIWEWSAKVYECVKKAKI</sequence>
<reference evidence="1 2" key="1">
    <citation type="submission" date="2019-07" db="EMBL/GenBank/DDBJ databases">
        <title>Whole genome shotgun sequence of Halolactibacillus alkaliphilus NBRC 103919.</title>
        <authorList>
            <person name="Hosoyama A."/>
            <person name="Uohara A."/>
            <person name="Ohji S."/>
            <person name="Ichikawa N."/>
        </authorList>
    </citation>
    <scope>NUCLEOTIDE SEQUENCE [LARGE SCALE GENOMIC DNA]</scope>
    <source>
        <strain evidence="1 2">NBRC 103919</strain>
    </source>
</reference>
<evidence type="ECO:0008006" key="3">
    <source>
        <dbReference type="Google" id="ProtNLM"/>
    </source>
</evidence>
<evidence type="ECO:0000313" key="1">
    <source>
        <dbReference type="EMBL" id="GEN56288.1"/>
    </source>
</evidence>
<gene>
    <name evidence="1" type="ORF">HAL01_07520</name>
</gene>
<evidence type="ECO:0000313" key="2">
    <source>
        <dbReference type="Proteomes" id="UP000321400"/>
    </source>
</evidence>
<dbReference type="EMBL" id="BJYE01000006">
    <property type="protein sequence ID" value="GEN56288.1"/>
    <property type="molecule type" value="Genomic_DNA"/>
</dbReference>
<keyword evidence="2" id="KW-1185">Reference proteome</keyword>